<gene>
    <name evidence="8" type="ORF">BEH84_04184</name>
    <name evidence="9" type="ORF">BEI59_29470</name>
    <name evidence="7" type="ORF">BEI61_04679</name>
    <name evidence="10" type="ORF">BEI63_29740</name>
</gene>
<protein>
    <recommendedName>
        <fullName evidence="15">YihY/virulence factor BrkB family protein</fullName>
    </recommendedName>
</protein>
<dbReference type="PANTHER" id="PTHR30213">
    <property type="entry name" value="INNER MEMBRANE PROTEIN YHJD"/>
    <property type="match status" value="1"/>
</dbReference>
<reference evidence="10 13" key="2">
    <citation type="submission" date="2016-08" db="EMBL/GenBank/DDBJ databases">
        <title>Characterization of Isolates of Eisenbergiella tayi Derived from Blood Cultures, Using Whole Genome Sequencing.</title>
        <authorList>
            <person name="Bernier A.-M."/>
            <person name="Burdz T."/>
            <person name="Wiebe D."/>
            <person name="Bernard K."/>
        </authorList>
    </citation>
    <scope>NUCLEOTIDE SEQUENCE [LARGE SCALE GENOMIC DNA]</scope>
    <source>
        <strain evidence="10 13">NML120146</strain>
    </source>
</reference>
<dbReference type="Proteomes" id="UP000094869">
    <property type="component" value="Unassembled WGS sequence"/>
</dbReference>
<dbReference type="Proteomes" id="UP000095003">
    <property type="component" value="Unassembled WGS sequence"/>
</dbReference>
<reference evidence="9 12" key="3">
    <citation type="submission" date="2016-08" db="EMBL/GenBank/DDBJ databases">
        <authorList>
            <person name="Seilhamer J.J."/>
        </authorList>
    </citation>
    <scope>NUCLEOTIDE SEQUENCE [LARGE SCALE GENOMIC DNA]</scope>
    <source>
        <strain evidence="9 12">NML150140-1</strain>
    </source>
</reference>
<proteinExistence type="predicted"/>
<evidence type="ECO:0000313" key="12">
    <source>
        <dbReference type="Proteomes" id="UP000094271"/>
    </source>
</evidence>
<dbReference type="GO" id="GO:0005886">
    <property type="term" value="C:plasma membrane"/>
    <property type="evidence" value="ECO:0007669"/>
    <property type="project" value="UniProtKB-SubCell"/>
</dbReference>
<keyword evidence="2" id="KW-1003">Cell membrane</keyword>
<dbReference type="EMBL" id="MEHA01000032">
    <property type="protein sequence ID" value="ODR43862.1"/>
    <property type="molecule type" value="Genomic_DNA"/>
</dbReference>
<accession>A0A1E3A6P0</accession>
<name>A0A1E3A6P0_9FIRM</name>
<keyword evidence="3 6" id="KW-0812">Transmembrane</keyword>
<comment type="subcellular location">
    <subcellularLocation>
        <location evidence="1">Cell membrane</location>
        <topology evidence="1">Multi-pass membrane protein</topology>
    </subcellularLocation>
</comment>
<evidence type="ECO:0000256" key="1">
    <source>
        <dbReference type="ARBA" id="ARBA00004651"/>
    </source>
</evidence>
<evidence type="ECO:0000256" key="5">
    <source>
        <dbReference type="ARBA" id="ARBA00023136"/>
    </source>
</evidence>
<feature type="transmembrane region" description="Helical" evidence="6">
    <location>
        <begin position="82"/>
        <end position="103"/>
    </location>
</feature>
<dbReference type="EMBL" id="MCGI01000004">
    <property type="protein sequence ID" value="ODM09816.1"/>
    <property type="molecule type" value="Genomic_DNA"/>
</dbReference>
<evidence type="ECO:0000313" key="10">
    <source>
        <dbReference type="EMBL" id="ODR44941.1"/>
    </source>
</evidence>
<dbReference type="RefSeq" id="WP_009252291.1">
    <property type="nucleotide sequence ID" value="NZ_BAABXS010000001.1"/>
</dbReference>
<evidence type="ECO:0000313" key="9">
    <source>
        <dbReference type="EMBL" id="ODR43862.1"/>
    </source>
</evidence>
<dbReference type="OrthoDB" id="9775903at2"/>
<reference evidence="11 14" key="1">
    <citation type="submission" date="2016-07" db="EMBL/GenBank/DDBJ databases">
        <title>Characterization of isolates of Eisenbergiella tayi derived from blood cultures, using whole genome sequencing.</title>
        <authorList>
            <person name="Burdz T."/>
            <person name="Wiebe D."/>
            <person name="Huynh C."/>
            <person name="Bernard K."/>
        </authorList>
    </citation>
    <scope>NUCLEOTIDE SEQUENCE [LARGE SCALE GENOMIC DNA]</scope>
    <source>
        <strain evidence="7 11">NML 110608</strain>
        <strain evidence="8 14">NML 120489</strain>
    </source>
</reference>
<keyword evidence="4 6" id="KW-1133">Transmembrane helix</keyword>
<dbReference type="NCBIfam" id="TIGR00765">
    <property type="entry name" value="yihY_not_rbn"/>
    <property type="match status" value="1"/>
</dbReference>
<sequence length="274" mass="31506">MRIYRILRGFGRQMSRANVNAYAASTAFFLFLSLIPMLMLICSILPYTPIKKSDIITAVTLLPQTLSPLLTSLIQSIYDSTFGVMSIAAIVTVWSAGKGVLALMRGLNAMNGVVEDRNYVLQRIIASFYLIIFLITIIFLLIVMVFGNLFADTIVRHVPQMEDLFALLLHFRGLFSWCMMTLIFAVMYTYIPNCKLKFSHQIPGAVFSATTWNIFSWGFSMYIQQFNGFDMYGSLTTIVIVMLWLYFCFYLFLIGAHINRFLTPFRRILEKERR</sequence>
<feature type="transmembrane region" description="Helical" evidence="6">
    <location>
        <begin position="124"/>
        <end position="147"/>
    </location>
</feature>
<dbReference type="EMBL" id="MEHD01000054">
    <property type="protein sequence ID" value="ODR44941.1"/>
    <property type="molecule type" value="Genomic_DNA"/>
</dbReference>
<comment type="caution">
    <text evidence="7">The sequence shown here is derived from an EMBL/GenBank/DDBJ whole genome shotgun (WGS) entry which is preliminary data.</text>
</comment>
<dbReference type="Proteomes" id="UP000094271">
    <property type="component" value="Unassembled WGS sequence"/>
</dbReference>
<dbReference type="PANTHER" id="PTHR30213:SF0">
    <property type="entry name" value="UPF0761 MEMBRANE PROTEIN YIHY"/>
    <property type="match status" value="1"/>
</dbReference>
<feature type="transmembrane region" description="Helical" evidence="6">
    <location>
        <begin position="167"/>
        <end position="190"/>
    </location>
</feature>
<evidence type="ECO:0000313" key="8">
    <source>
        <dbReference type="EMBL" id="ODM09816.1"/>
    </source>
</evidence>
<evidence type="ECO:0000313" key="11">
    <source>
        <dbReference type="Proteomes" id="UP000094067"/>
    </source>
</evidence>
<feature type="transmembrane region" description="Helical" evidence="6">
    <location>
        <begin position="235"/>
        <end position="258"/>
    </location>
</feature>
<dbReference type="EMBL" id="MCGH01000003">
    <property type="protein sequence ID" value="ODM03876.1"/>
    <property type="molecule type" value="Genomic_DNA"/>
</dbReference>
<dbReference type="PIRSF" id="PIRSF035875">
    <property type="entry name" value="RNase_BN"/>
    <property type="match status" value="1"/>
</dbReference>
<evidence type="ECO:0000256" key="6">
    <source>
        <dbReference type="SAM" id="Phobius"/>
    </source>
</evidence>
<evidence type="ECO:0000256" key="2">
    <source>
        <dbReference type="ARBA" id="ARBA00022475"/>
    </source>
</evidence>
<dbReference type="GeneID" id="93302140"/>
<evidence type="ECO:0000313" key="14">
    <source>
        <dbReference type="Proteomes" id="UP000095003"/>
    </source>
</evidence>
<dbReference type="AlphaFoldDB" id="A0A1E3A6P0"/>
<evidence type="ECO:0000256" key="3">
    <source>
        <dbReference type="ARBA" id="ARBA00022692"/>
    </source>
</evidence>
<dbReference type="Proteomes" id="UP000094067">
    <property type="component" value="Unassembled WGS sequence"/>
</dbReference>
<feature type="transmembrane region" description="Helical" evidence="6">
    <location>
        <begin position="202"/>
        <end position="223"/>
    </location>
</feature>
<evidence type="ECO:0000313" key="7">
    <source>
        <dbReference type="EMBL" id="ODM03876.1"/>
    </source>
</evidence>
<evidence type="ECO:0000256" key="4">
    <source>
        <dbReference type="ARBA" id="ARBA00022989"/>
    </source>
</evidence>
<dbReference type="PATRIC" id="fig|1432052.3.peg.4636"/>
<dbReference type="InterPro" id="IPR017039">
    <property type="entry name" value="Virul_fac_BrkB"/>
</dbReference>
<dbReference type="Pfam" id="PF03631">
    <property type="entry name" value="Virul_fac_BrkB"/>
    <property type="match status" value="1"/>
</dbReference>
<keyword evidence="13" id="KW-1185">Reference proteome</keyword>
<keyword evidence="5 6" id="KW-0472">Membrane</keyword>
<organism evidence="7 11">
    <name type="scientific">Eisenbergiella tayi</name>
    <dbReference type="NCBI Taxonomy" id="1432052"/>
    <lineage>
        <taxon>Bacteria</taxon>
        <taxon>Bacillati</taxon>
        <taxon>Bacillota</taxon>
        <taxon>Clostridia</taxon>
        <taxon>Lachnospirales</taxon>
        <taxon>Lachnospiraceae</taxon>
        <taxon>Eisenbergiella</taxon>
    </lineage>
</organism>
<evidence type="ECO:0000313" key="13">
    <source>
        <dbReference type="Proteomes" id="UP000094869"/>
    </source>
</evidence>
<feature type="transmembrane region" description="Helical" evidence="6">
    <location>
        <begin position="21"/>
        <end position="47"/>
    </location>
</feature>
<evidence type="ECO:0008006" key="15">
    <source>
        <dbReference type="Google" id="ProtNLM"/>
    </source>
</evidence>